<comment type="caution">
    <text evidence="1">The sequence shown here is derived from an EMBL/GenBank/DDBJ whole genome shotgun (WGS) entry which is preliminary data.</text>
</comment>
<dbReference type="EMBL" id="JAHQIW010007087">
    <property type="protein sequence ID" value="KAJ1372061.1"/>
    <property type="molecule type" value="Genomic_DNA"/>
</dbReference>
<sequence>MDMFCMRTGSRWICIVSEAKMGCLYHRMNKEQMNGKNNEVHYKRKRASSWTYTQDVSYRPKTQSVVNQPPYSDWTQQGSRLLCECRKIPVEQTFFAIFRIATRVFSR</sequence>
<evidence type="ECO:0000313" key="1">
    <source>
        <dbReference type="EMBL" id="KAJ1372061.1"/>
    </source>
</evidence>
<keyword evidence="2" id="KW-1185">Reference proteome</keyword>
<organism evidence="1 2">
    <name type="scientific">Parelaphostrongylus tenuis</name>
    <name type="common">Meningeal worm</name>
    <dbReference type="NCBI Taxonomy" id="148309"/>
    <lineage>
        <taxon>Eukaryota</taxon>
        <taxon>Metazoa</taxon>
        <taxon>Ecdysozoa</taxon>
        <taxon>Nematoda</taxon>
        <taxon>Chromadorea</taxon>
        <taxon>Rhabditida</taxon>
        <taxon>Rhabditina</taxon>
        <taxon>Rhabditomorpha</taxon>
        <taxon>Strongyloidea</taxon>
        <taxon>Metastrongylidae</taxon>
        <taxon>Parelaphostrongylus</taxon>
    </lineage>
</organism>
<gene>
    <name evidence="1" type="ORF">KIN20_034122</name>
</gene>
<dbReference type="AlphaFoldDB" id="A0AAD5R9N6"/>
<reference evidence="1" key="1">
    <citation type="submission" date="2021-06" db="EMBL/GenBank/DDBJ databases">
        <title>Parelaphostrongylus tenuis whole genome reference sequence.</title>
        <authorList>
            <person name="Garwood T.J."/>
            <person name="Larsen P.A."/>
            <person name="Fountain-Jones N.M."/>
            <person name="Garbe J.R."/>
            <person name="Macchietto M.G."/>
            <person name="Kania S.A."/>
            <person name="Gerhold R.W."/>
            <person name="Richards J.E."/>
            <person name="Wolf T.M."/>
        </authorList>
    </citation>
    <scope>NUCLEOTIDE SEQUENCE</scope>
    <source>
        <strain evidence="1">MNPRO001-30</strain>
        <tissue evidence="1">Meninges</tissue>
    </source>
</reference>
<proteinExistence type="predicted"/>
<protein>
    <submittedName>
        <fullName evidence="1">Uncharacterized protein</fullName>
    </submittedName>
</protein>
<dbReference type="Proteomes" id="UP001196413">
    <property type="component" value="Unassembled WGS sequence"/>
</dbReference>
<accession>A0AAD5R9N6</accession>
<name>A0AAD5R9N6_PARTN</name>
<evidence type="ECO:0000313" key="2">
    <source>
        <dbReference type="Proteomes" id="UP001196413"/>
    </source>
</evidence>